<dbReference type="EMBL" id="AZLZ01000482">
    <property type="protein sequence ID" value="ETJ27095.1"/>
    <property type="molecule type" value="Genomic_DNA"/>
</dbReference>
<accession>W1XC85</accession>
<feature type="non-terminal residue" evidence="1">
    <location>
        <position position="1"/>
    </location>
</feature>
<name>W1XC85_ECOLX</name>
<reference evidence="1 2" key="1">
    <citation type="submission" date="2013-12" db="EMBL/GenBank/DDBJ databases">
        <title>A Varibaculum cambriense genome reconstructed from a premature infant gut community with otherwise low bacterial novelty that shifts toward anaerobic metabolism during the third week of life.</title>
        <authorList>
            <person name="Brown C.T."/>
            <person name="Sharon I."/>
            <person name="Thomas B.C."/>
            <person name="Castelle C.J."/>
            <person name="Morowitz M.J."/>
            <person name="Banfield J.F."/>
        </authorList>
    </citation>
    <scope>NUCLEOTIDE SEQUENCE [LARGE SCALE GENOMIC DNA]</scope>
    <source>
        <strain evidence="2">DORA_A_5_14_21</strain>
    </source>
</reference>
<dbReference type="SUPFAM" id="SSF47598">
    <property type="entry name" value="Ribbon-helix-helix"/>
    <property type="match status" value="1"/>
</dbReference>
<dbReference type="Proteomes" id="UP000018853">
    <property type="component" value="Unassembled WGS sequence"/>
</dbReference>
<organism evidence="1 2">
    <name type="scientific">Escherichia coli DORA_A_5_14_21</name>
    <dbReference type="NCBI Taxonomy" id="1403943"/>
    <lineage>
        <taxon>Bacteria</taxon>
        <taxon>Pseudomonadati</taxon>
        <taxon>Pseudomonadota</taxon>
        <taxon>Gammaproteobacteria</taxon>
        <taxon>Enterobacterales</taxon>
        <taxon>Enterobacteriaceae</taxon>
        <taxon>Escherichia</taxon>
    </lineage>
</organism>
<comment type="caution">
    <text evidence="1">The sequence shown here is derived from an EMBL/GenBank/DDBJ whole genome shotgun (WGS) entry which is preliminary data.</text>
</comment>
<dbReference type="Pfam" id="PF05534">
    <property type="entry name" value="HicB"/>
    <property type="match status" value="1"/>
</dbReference>
<dbReference type="GO" id="GO:0006355">
    <property type="term" value="P:regulation of DNA-templated transcription"/>
    <property type="evidence" value="ECO:0007669"/>
    <property type="project" value="InterPro"/>
</dbReference>
<evidence type="ECO:0000313" key="1">
    <source>
        <dbReference type="EMBL" id="ETJ27095.1"/>
    </source>
</evidence>
<protein>
    <submittedName>
        <fullName evidence="1">HicB family protein</fullName>
    </submittedName>
</protein>
<dbReference type="GO" id="GO:0043565">
    <property type="term" value="F:sequence-specific DNA binding"/>
    <property type="evidence" value="ECO:0007669"/>
    <property type="project" value="UniProtKB-ARBA"/>
</dbReference>
<proteinExistence type="predicted"/>
<dbReference type="InterPro" id="IPR008651">
    <property type="entry name" value="Uncharacterised_HicB"/>
</dbReference>
<evidence type="ECO:0000313" key="2">
    <source>
        <dbReference type="Proteomes" id="UP000018853"/>
    </source>
</evidence>
<sequence>TWATFTLRYPESLSERLTNAAAQQQVSVNTYIIETLNERLNHL</sequence>
<gene>
    <name evidence="1" type="ORF">Q609_ECAC00482G0002</name>
</gene>
<dbReference type="AlphaFoldDB" id="W1XC85"/>
<dbReference type="InterPro" id="IPR010985">
    <property type="entry name" value="Ribbon_hlx_hlx"/>
</dbReference>
<dbReference type="Gene3D" id="1.10.1220.10">
    <property type="entry name" value="Met repressor-like"/>
    <property type="match status" value="1"/>
</dbReference>
<dbReference type="InterPro" id="IPR013321">
    <property type="entry name" value="Arc_rbn_hlx_hlx"/>
</dbReference>